<evidence type="ECO:0000259" key="1">
    <source>
        <dbReference type="Pfam" id="PF00561"/>
    </source>
</evidence>
<dbReference type="RefSeq" id="WP_091540547.1">
    <property type="nucleotide sequence ID" value="NZ_FONY01000005.1"/>
</dbReference>
<dbReference type="InterPro" id="IPR029058">
    <property type="entry name" value="AB_hydrolase_fold"/>
</dbReference>
<dbReference type="InterPro" id="IPR000073">
    <property type="entry name" value="AB_hydrolase_1"/>
</dbReference>
<feature type="domain" description="AB hydrolase-1" evidence="1">
    <location>
        <begin position="22"/>
        <end position="249"/>
    </location>
</feature>
<evidence type="ECO:0000313" key="3">
    <source>
        <dbReference type="Proteomes" id="UP000199513"/>
    </source>
</evidence>
<dbReference type="Gene3D" id="3.40.50.1820">
    <property type="entry name" value="alpha/beta hydrolase"/>
    <property type="match status" value="1"/>
</dbReference>
<keyword evidence="3" id="KW-1185">Reference proteome</keyword>
<dbReference type="SUPFAM" id="SSF53474">
    <property type="entry name" value="alpha/beta-Hydrolases"/>
    <property type="match status" value="1"/>
</dbReference>
<sequence>MPTINVNGVNLHYEINGNGKETIVFSHGLLWSGKMFREQVKYFQDRYTCVTYDHRGQGQSEVPASGYDMDTVYQDAVALIEKLNLAPCHFLGLSMGGFVGMRIAARRPELLKSLMLLETSADTEPNKSKYNLLNFMVKLFGVKSVSKKVMPIMFGKTFMEDPQRADLRNEWKSYLEANAKTITRAVQGVIDRQGVFDEIAAINLPTLIVVGDEDIATVPEKSQRIHHQIKNSKLVIIKNAGHSSCVEEPTQVNKAIEEFLSSL</sequence>
<dbReference type="Proteomes" id="UP000199513">
    <property type="component" value="Unassembled WGS sequence"/>
</dbReference>
<protein>
    <submittedName>
        <fullName evidence="2">Pimeloyl-ACP methyl ester carboxylesterase</fullName>
    </submittedName>
</protein>
<dbReference type="Pfam" id="PF00561">
    <property type="entry name" value="Abhydrolase_1"/>
    <property type="match status" value="1"/>
</dbReference>
<reference evidence="2 3" key="1">
    <citation type="submission" date="2016-10" db="EMBL/GenBank/DDBJ databases">
        <authorList>
            <person name="de Groot N.N."/>
        </authorList>
    </citation>
    <scope>NUCLEOTIDE SEQUENCE [LARGE SCALE GENOMIC DNA]</scope>
    <source>
        <strain>GEY</strain>
        <strain evidence="3">DSM 9560</strain>
    </source>
</reference>
<gene>
    <name evidence="2" type="ORF">SAMN04488541_100592</name>
</gene>
<accession>A0A1I2CPB6</accession>
<dbReference type="OrthoDB" id="9780932at2"/>
<dbReference type="PANTHER" id="PTHR43798">
    <property type="entry name" value="MONOACYLGLYCEROL LIPASE"/>
    <property type="match status" value="1"/>
</dbReference>
<proteinExistence type="predicted"/>
<dbReference type="PANTHER" id="PTHR43798:SF29">
    <property type="entry name" value="AB HYDROLASE-1 DOMAIN-CONTAINING PROTEIN"/>
    <property type="match status" value="1"/>
</dbReference>
<dbReference type="InterPro" id="IPR000639">
    <property type="entry name" value="Epox_hydrolase-like"/>
</dbReference>
<dbReference type="EMBL" id="FONY01000005">
    <property type="protein sequence ID" value="SFE69985.1"/>
    <property type="molecule type" value="Genomic_DNA"/>
</dbReference>
<dbReference type="GO" id="GO:0003824">
    <property type="term" value="F:catalytic activity"/>
    <property type="evidence" value="ECO:0007669"/>
    <property type="project" value="InterPro"/>
</dbReference>
<dbReference type="STRING" id="1003.SAMN04488541_100592"/>
<dbReference type="PRINTS" id="PR00111">
    <property type="entry name" value="ABHYDROLASE"/>
</dbReference>
<dbReference type="AlphaFoldDB" id="A0A1I2CPB6"/>
<dbReference type="InterPro" id="IPR050266">
    <property type="entry name" value="AB_hydrolase_sf"/>
</dbReference>
<evidence type="ECO:0000313" key="2">
    <source>
        <dbReference type="EMBL" id="SFE69985.1"/>
    </source>
</evidence>
<name>A0A1I2CPB6_9BACT</name>
<dbReference type="PRINTS" id="PR00412">
    <property type="entry name" value="EPOXHYDRLASE"/>
</dbReference>
<organism evidence="2 3">
    <name type="scientific">Thermoflexibacter ruber</name>
    <dbReference type="NCBI Taxonomy" id="1003"/>
    <lineage>
        <taxon>Bacteria</taxon>
        <taxon>Pseudomonadati</taxon>
        <taxon>Bacteroidota</taxon>
        <taxon>Cytophagia</taxon>
        <taxon>Cytophagales</taxon>
        <taxon>Thermoflexibacteraceae</taxon>
        <taxon>Thermoflexibacter</taxon>
    </lineage>
</organism>